<feature type="transmembrane region" description="Helical" evidence="2">
    <location>
        <begin position="7"/>
        <end position="27"/>
    </location>
</feature>
<name>A0A8H3FT81_9LECA</name>
<evidence type="ECO:0000313" key="4">
    <source>
        <dbReference type="Proteomes" id="UP000664521"/>
    </source>
</evidence>
<feature type="transmembrane region" description="Helical" evidence="2">
    <location>
        <begin position="104"/>
        <end position="121"/>
    </location>
</feature>
<keyword evidence="2" id="KW-0812">Transmembrane</keyword>
<evidence type="ECO:0000313" key="3">
    <source>
        <dbReference type="EMBL" id="CAF9929565.1"/>
    </source>
</evidence>
<gene>
    <name evidence="3" type="ORF">HETSPECPRED_007401</name>
</gene>
<feature type="region of interest" description="Disordered" evidence="1">
    <location>
        <begin position="222"/>
        <end position="246"/>
    </location>
</feature>
<reference evidence="3" key="1">
    <citation type="submission" date="2021-03" db="EMBL/GenBank/DDBJ databases">
        <authorList>
            <person name="Tagirdzhanova G."/>
        </authorList>
    </citation>
    <scope>NUCLEOTIDE SEQUENCE</scope>
</reference>
<dbReference type="Proteomes" id="UP000664521">
    <property type="component" value="Unassembled WGS sequence"/>
</dbReference>
<organism evidence="3 4">
    <name type="scientific">Heterodermia speciosa</name>
    <dbReference type="NCBI Taxonomy" id="116794"/>
    <lineage>
        <taxon>Eukaryota</taxon>
        <taxon>Fungi</taxon>
        <taxon>Dikarya</taxon>
        <taxon>Ascomycota</taxon>
        <taxon>Pezizomycotina</taxon>
        <taxon>Lecanoromycetes</taxon>
        <taxon>OSLEUM clade</taxon>
        <taxon>Lecanoromycetidae</taxon>
        <taxon>Caliciales</taxon>
        <taxon>Physciaceae</taxon>
        <taxon>Heterodermia</taxon>
    </lineage>
</organism>
<evidence type="ECO:0000256" key="2">
    <source>
        <dbReference type="SAM" id="Phobius"/>
    </source>
</evidence>
<keyword evidence="2" id="KW-1133">Transmembrane helix</keyword>
<sequence length="318" mass="34238">MPSFAEIMTVAIQVFFAGLWALLWSAIPYGVAPPMWMRPKKPMQTFAPVVFSSVPPLAANFTTANFTTTNITALSLVSPSLDNELIHLFAGFGTTGSQEPPTPLLIGLVFFLFIALVFFGARLDKSLVHFKSGQRKAPTTTTTTTSSGTQTTVTMLPADFKYLVTTPADPIFVFGREEDRAEIAKLRSALSNANARNAILEPKAREAVQLRRENQAARARINQLESAANRPSDPYGPNSSGPTRDAVWQLGQPRVGYGNSNWCPEPINRAEMEIWLRLHPRSSGGGRGGMGGRGDVAGRGGMGGRGDVAGRGGFRGRG</sequence>
<accession>A0A8H3FT81</accession>
<proteinExistence type="predicted"/>
<feature type="compositionally biased region" description="Gly residues" evidence="1">
    <location>
        <begin position="283"/>
        <end position="318"/>
    </location>
</feature>
<feature type="region of interest" description="Disordered" evidence="1">
    <location>
        <begin position="282"/>
        <end position="318"/>
    </location>
</feature>
<comment type="caution">
    <text evidence="3">The sequence shown here is derived from an EMBL/GenBank/DDBJ whole genome shotgun (WGS) entry which is preliminary data.</text>
</comment>
<dbReference type="EMBL" id="CAJPDS010000052">
    <property type="protein sequence ID" value="CAF9929565.1"/>
    <property type="molecule type" value="Genomic_DNA"/>
</dbReference>
<dbReference type="AlphaFoldDB" id="A0A8H3FT81"/>
<evidence type="ECO:0000256" key="1">
    <source>
        <dbReference type="SAM" id="MobiDB-lite"/>
    </source>
</evidence>
<keyword evidence="4" id="KW-1185">Reference proteome</keyword>
<keyword evidence="2" id="KW-0472">Membrane</keyword>
<protein>
    <submittedName>
        <fullName evidence="3">Uncharacterized protein</fullName>
    </submittedName>
</protein>